<dbReference type="Proteomes" id="UP000274327">
    <property type="component" value="Unassembled WGS sequence"/>
</dbReference>
<comment type="caution">
    <text evidence="1">The sequence shown here is derived from an EMBL/GenBank/DDBJ whole genome shotgun (WGS) entry which is preliminary data.</text>
</comment>
<dbReference type="RefSeq" id="WP_126984333.1">
    <property type="nucleotide sequence ID" value="NZ_ML133851.1"/>
</dbReference>
<protein>
    <submittedName>
        <fullName evidence="1">Uncharacterized protein</fullName>
    </submittedName>
</protein>
<keyword evidence="2" id="KW-1185">Reference proteome</keyword>
<evidence type="ECO:0000313" key="2">
    <source>
        <dbReference type="Proteomes" id="UP000274327"/>
    </source>
</evidence>
<organism evidence="1 2">
    <name type="scientific">Brachybacterium paraconglomeratum</name>
    <dbReference type="NCBI Taxonomy" id="173362"/>
    <lineage>
        <taxon>Bacteria</taxon>
        <taxon>Bacillati</taxon>
        <taxon>Actinomycetota</taxon>
        <taxon>Actinomycetes</taxon>
        <taxon>Micrococcales</taxon>
        <taxon>Dermabacteraceae</taxon>
        <taxon>Brachybacterium</taxon>
    </lineage>
</organism>
<sequence>MPSYRLHLPIGALRAGSSPADVLEQAALALGSLHAVERKDVEAPLVAGRRVGRVVLRFGVDPSSRAEEDESARRALAAVARHLEETVCEVAPASAVVLSRGAGGRFRPIPPSRPRA</sequence>
<dbReference type="GeneID" id="78119447"/>
<dbReference type="AlphaFoldDB" id="A0A426SNT6"/>
<evidence type="ECO:0000313" key="1">
    <source>
        <dbReference type="EMBL" id="RRR19870.1"/>
    </source>
</evidence>
<name>A0A426SNT6_9MICO</name>
<gene>
    <name evidence="1" type="ORF">DS079_00180</name>
</gene>
<accession>A0A426SNT6</accession>
<reference evidence="1 2" key="1">
    <citation type="submission" date="2018-07" db="EMBL/GenBank/DDBJ databases">
        <title>Brachybacteriurn paraconglorneratum KCTC 9916.</title>
        <authorList>
            <person name="Li Y."/>
        </authorList>
    </citation>
    <scope>NUCLEOTIDE SEQUENCE [LARGE SCALE GENOMIC DNA]</scope>
    <source>
        <strain evidence="1 2">KCTC 9916</strain>
    </source>
</reference>
<dbReference type="EMBL" id="QOCI01000001">
    <property type="protein sequence ID" value="RRR19870.1"/>
    <property type="molecule type" value="Genomic_DNA"/>
</dbReference>
<proteinExistence type="predicted"/>